<evidence type="ECO:0000313" key="10">
    <source>
        <dbReference type="EMBL" id="CAH1114579.1"/>
    </source>
</evidence>
<dbReference type="Pfam" id="PF09316">
    <property type="entry name" value="Cmyb_C"/>
    <property type="match status" value="1"/>
</dbReference>
<feature type="domain" description="Myb-like" evidence="8">
    <location>
        <begin position="95"/>
        <end position="146"/>
    </location>
</feature>
<dbReference type="GO" id="GO:0005634">
    <property type="term" value="C:nucleus"/>
    <property type="evidence" value="ECO:0007669"/>
    <property type="project" value="UniProtKB-SubCell"/>
</dbReference>
<reference evidence="10" key="1">
    <citation type="submission" date="2022-01" db="EMBL/GenBank/DDBJ databases">
        <authorList>
            <person name="King R."/>
        </authorList>
    </citation>
    <scope>NUCLEOTIDE SEQUENCE</scope>
</reference>
<dbReference type="CDD" id="cd00167">
    <property type="entry name" value="SANT"/>
    <property type="match status" value="3"/>
</dbReference>
<dbReference type="InterPro" id="IPR050560">
    <property type="entry name" value="MYB_TF"/>
</dbReference>
<feature type="compositionally biased region" description="Polar residues" evidence="7">
    <location>
        <begin position="262"/>
        <end position="304"/>
    </location>
</feature>
<dbReference type="GO" id="GO:0000978">
    <property type="term" value="F:RNA polymerase II cis-regulatory region sequence-specific DNA binding"/>
    <property type="evidence" value="ECO:0007669"/>
    <property type="project" value="TreeGrafter"/>
</dbReference>
<dbReference type="PANTHER" id="PTHR45614:SF25">
    <property type="entry name" value="MYB PROTEIN"/>
    <property type="match status" value="1"/>
</dbReference>
<dbReference type="Proteomes" id="UP001153636">
    <property type="component" value="Chromosome 8"/>
</dbReference>
<feature type="domain" description="Myb-like" evidence="8">
    <location>
        <begin position="147"/>
        <end position="197"/>
    </location>
</feature>
<dbReference type="InterPro" id="IPR009057">
    <property type="entry name" value="Homeodomain-like_sf"/>
</dbReference>
<dbReference type="PANTHER" id="PTHR45614">
    <property type="entry name" value="MYB PROTEIN-RELATED"/>
    <property type="match status" value="1"/>
</dbReference>
<evidence type="ECO:0000256" key="7">
    <source>
        <dbReference type="SAM" id="MobiDB-lite"/>
    </source>
</evidence>
<comment type="subcellular location">
    <subcellularLocation>
        <location evidence="1">Nucleus</location>
    </subcellularLocation>
</comment>
<dbReference type="InterPro" id="IPR015395">
    <property type="entry name" value="C-myb_C"/>
</dbReference>
<feature type="region of interest" description="Disordered" evidence="7">
    <location>
        <begin position="262"/>
        <end position="306"/>
    </location>
</feature>
<feature type="domain" description="HTH myb-type" evidence="9">
    <location>
        <begin position="95"/>
        <end position="150"/>
    </location>
</feature>
<accession>A0A9P0D9T0</accession>
<feature type="domain" description="HTH myb-type" evidence="9">
    <location>
        <begin position="44"/>
        <end position="94"/>
    </location>
</feature>
<evidence type="ECO:0000256" key="4">
    <source>
        <dbReference type="ARBA" id="ARBA00023125"/>
    </source>
</evidence>
<sequence>MDMAEYYPNTAHQLFFKTEDSEIDISGNEDSDDSGGPDNHSRLKKSINKGRWSKEEDARLKQLVDEYNEKWDIIAEHFPDRSDVQCQQRWTKVVNPELVKGPWTKEEDEKVIELVNKYGAKKWTLIARHLKGRIGKQCRERWHNHLNPKIKKSAWTEQEDEIIYQAHQVLGNQWARIAKLLPGRTDNAIKNHWNSTMRRKYESENRENGESKRGRHRKTLIRHGENFYSHYGQRSQASQVGSTEGMQSFKNENEWTVEMYDQASSQSSTGGFSNGAPTPSPTSHHVPNTYERTNSSPPQMVQSNKDPESYNYINVYGNQPSPVKLTPLNDDPLSDFDMGFYNSPGVSPLKTNTRNFIKAKIMPINYVPVSSALDAPRSSTPPILRRGKSRKRRESTDTEEVNVVDVAPCKIDEIDLLDTAKPSFFSPLRNGPSPIKQLPFSPSQFLNSPHISNLTFDVTMSSTPKASQNGHVSTPVKDKSRPDRDYSPLSTPRGLPAIIKLEPIASCSTSDITSTPSKRFPSDTPRTPTPFKKALADLEKKSGAIKNLPDTPSSRLEDITEIMKKDQDSSHYETDTSMMVTNESGYISGNVTGKRKSPASAGGKENVLPNKRVRKALAPSWASSSSQMSSSDISFAVETPSKSLGEDTSILFSTPSSIMKDSLGVTGLMDYPPQAGSSKRPLPVSAPTNRAPAGHRSTAAKRITFEEPGPVAPKLESLWVMVACGRTQNQLDLTEQAHTFLKTSGLKPRSLNF</sequence>
<feature type="domain" description="Myb-like" evidence="8">
    <location>
        <begin position="44"/>
        <end position="94"/>
    </location>
</feature>
<dbReference type="FunFam" id="1.10.10.60:FF:000010">
    <property type="entry name" value="Transcriptional activator Myb isoform A"/>
    <property type="match status" value="1"/>
</dbReference>
<keyword evidence="2" id="KW-0677">Repeat</keyword>
<dbReference type="Gene3D" id="1.10.10.60">
    <property type="entry name" value="Homeodomain-like"/>
    <property type="match status" value="3"/>
</dbReference>
<feature type="region of interest" description="Disordered" evidence="7">
    <location>
        <begin position="24"/>
        <end position="48"/>
    </location>
</feature>
<dbReference type="PROSITE" id="PS51294">
    <property type="entry name" value="HTH_MYB"/>
    <property type="match status" value="3"/>
</dbReference>
<evidence type="ECO:0000313" key="11">
    <source>
        <dbReference type="Proteomes" id="UP001153636"/>
    </source>
</evidence>
<evidence type="ECO:0000256" key="3">
    <source>
        <dbReference type="ARBA" id="ARBA00023015"/>
    </source>
</evidence>
<evidence type="ECO:0000256" key="2">
    <source>
        <dbReference type="ARBA" id="ARBA00022737"/>
    </source>
</evidence>
<dbReference type="GO" id="GO:0000981">
    <property type="term" value="F:DNA-binding transcription factor activity, RNA polymerase II-specific"/>
    <property type="evidence" value="ECO:0007669"/>
    <property type="project" value="TreeGrafter"/>
</dbReference>
<evidence type="ECO:0000256" key="1">
    <source>
        <dbReference type="ARBA" id="ARBA00004123"/>
    </source>
</evidence>
<dbReference type="SMART" id="SM00717">
    <property type="entry name" value="SANT"/>
    <property type="match status" value="3"/>
</dbReference>
<dbReference type="Pfam" id="PF13921">
    <property type="entry name" value="Myb_DNA-bind_6"/>
    <property type="match status" value="1"/>
</dbReference>
<gene>
    <name evidence="10" type="ORF">PSYICH_LOCUS14521</name>
</gene>
<keyword evidence="11" id="KW-1185">Reference proteome</keyword>
<evidence type="ECO:0000259" key="8">
    <source>
        <dbReference type="PROSITE" id="PS50090"/>
    </source>
</evidence>
<dbReference type="InterPro" id="IPR001005">
    <property type="entry name" value="SANT/Myb"/>
</dbReference>
<organism evidence="10 11">
    <name type="scientific">Psylliodes chrysocephalus</name>
    <dbReference type="NCBI Taxonomy" id="3402493"/>
    <lineage>
        <taxon>Eukaryota</taxon>
        <taxon>Metazoa</taxon>
        <taxon>Ecdysozoa</taxon>
        <taxon>Arthropoda</taxon>
        <taxon>Hexapoda</taxon>
        <taxon>Insecta</taxon>
        <taxon>Pterygota</taxon>
        <taxon>Neoptera</taxon>
        <taxon>Endopterygota</taxon>
        <taxon>Coleoptera</taxon>
        <taxon>Polyphaga</taxon>
        <taxon>Cucujiformia</taxon>
        <taxon>Chrysomeloidea</taxon>
        <taxon>Chrysomelidae</taxon>
        <taxon>Galerucinae</taxon>
        <taxon>Alticini</taxon>
        <taxon>Psylliodes</taxon>
    </lineage>
</organism>
<feature type="domain" description="HTH myb-type" evidence="9">
    <location>
        <begin position="151"/>
        <end position="201"/>
    </location>
</feature>
<proteinExistence type="predicted"/>
<dbReference type="FunFam" id="1.10.10.60:FF:000016">
    <property type="entry name" value="Transcriptional activator Myb isoform A"/>
    <property type="match status" value="1"/>
</dbReference>
<evidence type="ECO:0000259" key="9">
    <source>
        <dbReference type="PROSITE" id="PS51294"/>
    </source>
</evidence>
<keyword evidence="4" id="KW-0238">DNA-binding</keyword>
<evidence type="ECO:0000256" key="5">
    <source>
        <dbReference type="ARBA" id="ARBA00023163"/>
    </source>
</evidence>
<feature type="compositionally biased region" description="Basic and acidic residues" evidence="7">
    <location>
        <begin position="476"/>
        <end position="486"/>
    </location>
</feature>
<feature type="region of interest" description="Disordered" evidence="7">
    <location>
        <begin position="461"/>
        <end position="494"/>
    </location>
</feature>
<dbReference type="InterPro" id="IPR017930">
    <property type="entry name" value="Myb_dom"/>
</dbReference>
<dbReference type="AlphaFoldDB" id="A0A9P0D9T0"/>
<feature type="region of interest" description="Disordered" evidence="7">
    <location>
        <begin position="509"/>
        <end position="529"/>
    </location>
</feature>
<evidence type="ECO:0000256" key="6">
    <source>
        <dbReference type="ARBA" id="ARBA00023242"/>
    </source>
</evidence>
<feature type="region of interest" description="Disordered" evidence="7">
    <location>
        <begin position="375"/>
        <end position="397"/>
    </location>
</feature>
<feature type="region of interest" description="Disordered" evidence="7">
    <location>
        <begin position="674"/>
        <end position="697"/>
    </location>
</feature>
<dbReference type="SUPFAM" id="SSF46689">
    <property type="entry name" value="Homeodomain-like"/>
    <property type="match status" value="2"/>
</dbReference>
<feature type="compositionally biased region" description="Basic and acidic residues" evidence="7">
    <location>
        <begin position="199"/>
        <end position="212"/>
    </location>
</feature>
<dbReference type="Pfam" id="PF00249">
    <property type="entry name" value="Myb_DNA-binding"/>
    <property type="match status" value="1"/>
</dbReference>
<keyword evidence="5" id="KW-0804">Transcription</keyword>
<feature type="region of interest" description="Disordered" evidence="7">
    <location>
        <begin position="197"/>
        <end position="217"/>
    </location>
</feature>
<feature type="region of interest" description="Disordered" evidence="7">
    <location>
        <begin position="586"/>
        <end position="606"/>
    </location>
</feature>
<dbReference type="OrthoDB" id="2143914at2759"/>
<feature type="compositionally biased region" description="Acidic residues" evidence="7">
    <location>
        <begin position="24"/>
        <end position="35"/>
    </location>
</feature>
<feature type="compositionally biased region" description="Polar residues" evidence="7">
    <location>
        <begin position="461"/>
        <end position="472"/>
    </location>
</feature>
<dbReference type="EMBL" id="OV651820">
    <property type="protein sequence ID" value="CAH1114579.1"/>
    <property type="molecule type" value="Genomic_DNA"/>
</dbReference>
<dbReference type="PROSITE" id="PS50090">
    <property type="entry name" value="MYB_LIKE"/>
    <property type="match status" value="3"/>
</dbReference>
<keyword evidence="3" id="KW-0805">Transcription regulation</keyword>
<name>A0A9P0D9T0_9CUCU</name>
<keyword evidence="6" id="KW-0539">Nucleus</keyword>
<protein>
    <submittedName>
        <fullName evidence="10">Uncharacterized protein</fullName>
    </submittedName>
</protein>